<evidence type="ECO:0000256" key="13">
    <source>
        <dbReference type="SAM" id="SignalP"/>
    </source>
</evidence>
<comment type="caution">
    <text evidence="15">The sequence shown here is derived from an EMBL/GenBank/DDBJ whole genome shotgun (WGS) entry which is preliminary data.</text>
</comment>
<dbReference type="SUPFAM" id="SSF74650">
    <property type="entry name" value="Galactose mutarotase-like"/>
    <property type="match status" value="1"/>
</dbReference>
<evidence type="ECO:0000313" key="16">
    <source>
        <dbReference type="Proteomes" id="UP000233435"/>
    </source>
</evidence>
<dbReference type="GO" id="GO:0030246">
    <property type="term" value="F:carbohydrate binding"/>
    <property type="evidence" value="ECO:0007669"/>
    <property type="project" value="InterPro"/>
</dbReference>
<comment type="subunit">
    <text evidence="5">Monomer.</text>
</comment>
<dbReference type="InterPro" id="IPR006102">
    <property type="entry name" value="Ig-like_GH2"/>
</dbReference>
<dbReference type="Pfam" id="PF16353">
    <property type="entry name" value="LacZ_4"/>
    <property type="match status" value="1"/>
</dbReference>
<dbReference type="RefSeq" id="WP_106659389.1">
    <property type="nucleotide sequence ID" value="NZ_PJEO01000026.1"/>
</dbReference>
<dbReference type="InterPro" id="IPR013783">
    <property type="entry name" value="Ig-like_fold"/>
</dbReference>
<dbReference type="InterPro" id="IPR006104">
    <property type="entry name" value="Glyco_hydro_2_N"/>
</dbReference>
<evidence type="ECO:0000256" key="5">
    <source>
        <dbReference type="ARBA" id="ARBA00011245"/>
    </source>
</evidence>
<name>A0A2N3HKI6_9FLAO</name>
<protein>
    <recommendedName>
        <fullName evidence="7 12">Beta-galactosidase</fullName>
        <ecNumber evidence="6 12">3.2.1.23</ecNumber>
    </recommendedName>
    <alternativeName>
        <fullName evidence="11 12">Lactase</fullName>
    </alternativeName>
</protein>
<dbReference type="PROSITE" id="PS00608">
    <property type="entry name" value="GLYCOSYL_HYDROL_F2_2"/>
    <property type="match status" value="1"/>
</dbReference>
<proteinExistence type="inferred from homology"/>
<dbReference type="FunFam" id="3.20.20.80:FF:000018">
    <property type="entry name" value="Beta-galactosidase"/>
    <property type="match status" value="1"/>
</dbReference>
<sequence length="1045" mass="120299">MKKIIFYPLAIIFLLAITSCQNMFSQNDWENPEMFQQNREKARATFYTYSTLDKALLDNPEDESFIKCLNGKWKFNFTDHSDKGIPDFQKVGFDDSKWDEIPVPGNWEMYGYGYPHYTNVVYPFEKNPPFIKDSQNSVGSYITYFEVDEHWLNREIYIQLGSVKSGYYLWINGNKVGYNQGSKLPAEFNITPYLKKGTNKLAVKVFKFTDGSYLEDQDFWRLSGIQRDVYLFAKPKTHISDFFAKALLDATYENGEFALEVEIKNTLAKKVSNLKLQYQILDAGGKEILSNENIFSIKSSSVNKLSFTDEIPKVNSWSAENPNLYTLVLNLEDSKGNTMEATSIKIGFRTTEIKGGQLLVNGKPILLKGVNRHEHNQDHGHVVNEEDMLAEIKVMKRNNINAVRTSHYPNDPIWYKLCDQYGLYLFDEANVESHGMGYNPKNTLANKREWKAAHVERIINMVERDKNHPSIIVWSMGNEAGTGPNFLEAYKAVHARDTNRPVHYERAEKETDITEHHTDIISNMYAPIDWVANRWVGSDAERPFIWCEYSHAMGNSSGNFKEYWDLVRGNRQIQGGFIWDWMDQGLTKYSEDGTKFWAYGGHFEPEGVYTDGNFCFNGLVNPDLTPHPGLFEVKKVYQNIHFKDLKISDGTITILNEQFFLDLDAYLVRWELMENGKTIQTGTFLPTGVSPQTEKAFNIGLKDFNPKKGDEYFLNMYALQGKETELIPFGHEVASEQFALTDFEKIDNKPIVSNNMIVKDVTDAIQITGKNFTVKISKKTGAITSYKLNNYELMNDPLVPTFWRAPTDNDFGNKMQIRCEVWKEAMNNATLESINHNTVSQSELTINTRLKLPTVEGAIDMAYSIYGNGDIKVDYTFKYDADLPEIPRIGVVFRMPREFDNLEYYGRGPWENYIDRNTAAFVGIYQSKVADQYYVYGRPQENGHKTDTRWLTLTNQSGLGFKIEANSKPIEFNTLHNSTADFDEGKVKTLRTPIDIKERDFVEVHIDHKMMGVGGDDSWGAKPHKPYIFYTDKVYNYSFTIRPEL</sequence>
<dbReference type="PROSITE" id="PS51257">
    <property type="entry name" value="PROKAR_LIPOPROTEIN"/>
    <property type="match status" value="1"/>
</dbReference>
<dbReference type="GO" id="GO:0005990">
    <property type="term" value="P:lactose catabolic process"/>
    <property type="evidence" value="ECO:0007669"/>
    <property type="project" value="TreeGrafter"/>
</dbReference>
<accession>A0A2N3HKI6</accession>
<dbReference type="InterPro" id="IPR014718">
    <property type="entry name" value="GH-type_carb-bd"/>
</dbReference>
<feature type="chain" id="PRO_5014749083" description="Beta-galactosidase" evidence="13">
    <location>
        <begin position="26"/>
        <end position="1045"/>
    </location>
</feature>
<dbReference type="GO" id="GO:0009341">
    <property type="term" value="C:beta-galactosidase complex"/>
    <property type="evidence" value="ECO:0007669"/>
    <property type="project" value="InterPro"/>
</dbReference>
<dbReference type="InterPro" id="IPR011013">
    <property type="entry name" value="Gal_mutarotase_sf_dom"/>
</dbReference>
<dbReference type="PROSITE" id="PS00719">
    <property type="entry name" value="GLYCOSYL_HYDROL_F2_1"/>
    <property type="match status" value="1"/>
</dbReference>
<evidence type="ECO:0000256" key="3">
    <source>
        <dbReference type="ARBA" id="ARBA00001959"/>
    </source>
</evidence>
<dbReference type="InterPro" id="IPR036156">
    <property type="entry name" value="Beta-gal/glucu_dom_sf"/>
</dbReference>
<dbReference type="SMART" id="SM01038">
    <property type="entry name" value="Bgal_small_N"/>
    <property type="match status" value="1"/>
</dbReference>
<dbReference type="SUPFAM" id="SSF49785">
    <property type="entry name" value="Galactose-binding domain-like"/>
    <property type="match status" value="1"/>
</dbReference>
<dbReference type="EMBL" id="PJEO01000026">
    <property type="protein sequence ID" value="PKQ45402.1"/>
    <property type="molecule type" value="Genomic_DNA"/>
</dbReference>
<dbReference type="FunFam" id="2.60.40.10:FF:000680">
    <property type="entry name" value="Beta-galactosidase"/>
    <property type="match status" value="1"/>
</dbReference>
<dbReference type="Gene3D" id="2.70.98.10">
    <property type="match status" value="1"/>
</dbReference>
<dbReference type="InterPro" id="IPR050347">
    <property type="entry name" value="Bact_Beta-galactosidase"/>
</dbReference>
<evidence type="ECO:0000256" key="1">
    <source>
        <dbReference type="ARBA" id="ARBA00001412"/>
    </source>
</evidence>
<dbReference type="AlphaFoldDB" id="A0A2N3HKI6"/>
<keyword evidence="10 12" id="KW-0326">Glycosidase</keyword>
<comment type="similarity">
    <text evidence="4 12">Belongs to the glycosyl hydrolase 2 family.</text>
</comment>
<comment type="catalytic activity">
    <reaction evidence="1 12">
        <text>Hydrolysis of terminal non-reducing beta-D-galactose residues in beta-D-galactosides.</text>
        <dbReference type="EC" id="3.2.1.23"/>
    </reaction>
</comment>
<evidence type="ECO:0000256" key="7">
    <source>
        <dbReference type="ARBA" id="ARBA00013303"/>
    </source>
</evidence>
<feature type="signal peptide" evidence="13">
    <location>
        <begin position="1"/>
        <end position="25"/>
    </location>
</feature>
<evidence type="ECO:0000256" key="9">
    <source>
        <dbReference type="ARBA" id="ARBA00022837"/>
    </source>
</evidence>
<dbReference type="Gene3D" id="2.60.40.10">
    <property type="entry name" value="Immunoglobulins"/>
    <property type="match status" value="2"/>
</dbReference>
<comment type="cofactor">
    <cofactor evidence="3">
        <name>Na(+)</name>
        <dbReference type="ChEBI" id="CHEBI:29101"/>
    </cofactor>
</comment>
<dbReference type="SUPFAM" id="SSF49303">
    <property type="entry name" value="beta-Galactosidase/glucuronidase domain"/>
    <property type="match status" value="2"/>
</dbReference>
<dbReference type="Pfam" id="PF02837">
    <property type="entry name" value="Glyco_hydro_2_N"/>
    <property type="match status" value="1"/>
</dbReference>
<dbReference type="PANTHER" id="PTHR46323">
    <property type="entry name" value="BETA-GALACTOSIDASE"/>
    <property type="match status" value="1"/>
</dbReference>
<evidence type="ECO:0000313" key="15">
    <source>
        <dbReference type="EMBL" id="PKQ45402.1"/>
    </source>
</evidence>
<comment type="cofactor">
    <cofactor evidence="2">
        <name>Ca(2+)</name>
        <dbReference type="ChEBI" id="CHEBI:29108"/>
    </cofactor>
</comment>
<dbReference type="InterPro" id="IPR032312">
    <property type="entry name" value="LacZ_4"/>
</dbReference>
<evidence type="ECO:0000259" key="14">
    <source>
        <dbReference type="SMART" id="SM01038"/>
    </source>
</evidence>
<organism evidence="15 16">
    <name type="scientific">Confluentibacter flavum</name>
    <dbReference type="NCBI Taxonomy" id="1909700"/>
    <lineage>
        <taxon>Bacteria</taxon>
        <taxon>Pseudomonadati</taxon>
        <taxon>Bacteroidota</taxon>
        <taxon>Flavobacteriia</taxon>
        <taxon>Flavobacteriales</taxon>
        <taxon>Flavobacteriaceae</taxon>
        <taxon>Confluentibacter</taxon>
    </lineage>
</organism>
<keyword evidence="8 12" id="KW-0378">Hydrolase</keyword>
<dbReference type="SUPFAM" id="SSF51445">
    <property type="entry name" value="(Trans)glycosidases"/>
    <property type="match status" value="1"/>
</dbReference>
<dbReference type="PRINTS" id="PR00132">
    <property type="entry name" value="GLHYDRLASE2"/>
</dbReference>
<dbReference type="GO" id="GO:0004565">
    <property type="term" value="F:beta-galactosidase activity"/>
    <property type="evidence" value="ECO:0007669"/>
    <property type="project" value="UniProtKB-EC"/>
</dbReference>
<dbReference type="InterPro" id="IPR023232">
    <property type="entry name" value="Glyco_hydro_2_AS"/>
</dbReference>
<evidence type="ECO:0000256" key="12">
    <source>
        <dbReference type="RuleBase" id="RU361154"/>
    </source>
</evidence>
<dbReference type="InterPro" id="IPR004199">
    <property type="entry name" value="B-gal_small/dom_5"/>
</dbReference>
<keyword evidence="9" id="KW-0106">Calcium</keyword>
<dbReference type="Proteomes" id="UP000233435">
    <property type="component" value="Unassembled WGS sequence"/>
</dbReference>
<dbReference type="PANTHER" id="PTHR46323:SF2">
    <property type="entry name" value="BETA-GALACTOSIDASE"/>
    <property type="match status" value="1"/>
</dbReference>
<dbReference type="EC" id="3.2.1.23" evidence="6 12"/>
<dbReference type="OrthoDB" id="9801077at2"/>
<gene>
    <name evidence="15" type="ORF">CSW08_08035</name>
</gene>
<dbReference type="Pfam" id="PF02929">
    <property type="entry name" value="Bgal_small_N"/>
    <property type="match status" value="1"/>
</dbReference>
<dbReference type="Pfam" id="PF00703">
    <property type="entry name" value="Glyco_hydro_2"/>
    <property type="match status" value="1"/>
</dbReference>
<dbReference type="InterPro" id="IPR023230">
    <property type="entry name" value="Glyco_hydro_2_CS"/>
</dbReference>
<dbReference type="InterPro" id="IPR008979">
    <property type="entry name" value="Galactose-bd-like_sf"/>
</dbReference>
<evidence type="ECO:0000256" key="6">
    <source>
        <dbReference type="ARBA" id="ARBA00012756"/>
    </source>
</evidence>
<evidence type="ECO:0000256" key="11">
    <source>
        <dbReference type="ARBA" id="ARBA00032230"/>
    </source>
</evidence>
<dbReference type="Gene3D" id="2.60.120.260">
    <property type="entry name" value="Galactose-binding domain-like"/>
    <property type="match status" value="1"/>
</dbReference>
<evidence type="ECO:0000256" key="4">
    <source>
        <dbReference type="ARBA" id="ARBA00007401"/>
    </source>
</evidence>
<reference evidence="15 16" key="1">
    <citation type="submission" date="2017-12" db="EMBL/GenBank/DDBJ databases">
        <title>Confluentibacter flavum sp. nov., isolated from the saline lake.</title>
        <authorList>
            <person name="Yu L."/>
        </authorList>
    </citation>
    <scope>NUCLEOTIDE SEQUENCE [LARGE SCALE GENOMIC DNA]</scope>
    <source>
        <strain evidence="15 16">3B</strain>
    </source>
</reference>
<evidence type="ECO:0000256" key="8">
    <source>
        <dbReference type="ARBA" id="ARBA00022801"/>
    </source>
</evidence>
<keyword evidence="13" id="KW-0732">Signal</keyword>
<evidence type="ECO:0000256" key="2">
    <source>
        <dbReference type="ARBA" id="ARBA00001913"/>
    </source>
</evidence>
<dbReference type="Pfam" id="PF02836">
    <property type="entry name" value="Glyco_hydro_2_C"/>
    <property type="match status" value="1"/>
</dbReference>
<dbReference type="InterPro" id="IPR017853">
    <property type="entry name" value="GH"/>
</dbReference>
<dbReference type="InterPro" id="IPR006103">
    <property type="entry name" value="Glyco_hydro_2_cat"/>
</dbReference>
<dbReference type="Gene3D" id="3.20.20.80">
    <property type="entry name" value="Glycosidases"/>
    <property type="match status" value="1"/>
</dbReference>
<feature type="domain" description="Beta galactosidase small chain/" evidence="14">
    <location>
        <begin position="766"/>
        <end position="1042"/>
    </location>
</feature>
<dbReference type="InterPro" id="IPR006101">
    <property type="entry name" value="Glyco_hydro_2"/>
</dbReference>
<keyword evidence="16" id="KW-1185">Reference proteome</keyword>
<evidence type="ECO:0000256" key="10">
    <source>
        <dbReference type="ARBA" id="ARBA00023295"/>
    </source>
</evidence>